<name>A0A7C2AT63_THERO</name>
<evidence type="ECO:0008006" key="3">
    <source>
        <dbReference type="Google" id="ProtNLM"/>
    </source>
</evidence>
<dbReference type="EMBL" id="DSJL01000011">
    <property type="protein sequence ID" value="HEF65562.1"/>
    <property type="molecule type" value="Genomic_DNA"/>
</dbReference>
<comment type="caution">
    <text evidence="2">The sequence shown here is derived from an EMBL/GenBank/DDBJ whole genome shotgun (WGS) entry which is preliminary data.</text>
</comment>
<keyword evidence="1" id="KW-0812">Transmembrane</keyword>
<keyword evidence="1" id="KW-1133">Transmembrane helix</keyword>
<sequence>MMVAEGVRSVTGSRPQPVGRPIVRRRGRAWLALTLVLVGALAGLCLLYLEQTSRVVELGYELTALQHQRDSVALEAAALRYELARRQSLARIYELATREYGMVPLRRVEPLEVERSPVLPTPTPTEPPRAPWWQRANDALLGIGRAQAGDEP</sequence>
<proteinExistence type="predicted"/>
<reference evidence="2" key="1">
    <citation type="journal article" date="2020" name="mSystems">
        <title>Genome- and Community-Level Interaction Insights into Carbon Utilization and Element Cycling Functions of Hydrothermarchaeota in Hydrothermal Sediment.</title>
        <authorList>
            <person name="Zhou Z."/>
            <person name="Liu Y."/>
            <person name="Xu W."/>
            <person name="Pan J."/>
            <person name="Luo Z.H."/>
            <person name="Li M."/>
        </authorList>
    </citation>
    <scope>NUCLEOTIDE SEQUENCE [LARGE SCALE GENOMIC DNA]</scope>
    <source>
        <strain evidence="2">SpSt-222</strain>
    </source>
</reference>
<evidence type="ECO:0000313" key="2">
    <source>
        <dbReference type="EMBL" id="HEF65562.1"/>
    </source>
</evidence>
<evidence type="ECO:0000256" key="1">
    <source>
        <dbReference type="SAM" id="Phobius"/>
    </source>
</evidence>
<keyword evidence="1" id="KW-0472">Membrane</keyword>
<gene>
    <name evidence="2" type="ORF">ENP47_08205</name>
</gene>
<organism evidence="2">
    <name type="scientific">Thermomicrobium roseum</name>
    <dbReference type="NCBI Taxonomy" id="500"/>
    <lineage>
        <taxon>Bacteria</taxon>
        <taxon>Pseudomonadati</taxon>
        <taxon>Thermomicrobiota</taxon>
        <taxon>Thermomicrobia</taxon>
        <taxon>Thermomicrobiales</taxon>
        <taxon>Thermomicrobiaceae</taxon>
        <taxon>Thermomicrobium</taxon>
    </lineage>
</organism>
<dbReference type="AlphaFoldDB" id="A0A7C2AT63"/>
<feature type="transmembrane region" description="Helical" evidence="1">
    <location>
        <begin position="29"/>
        <end position="49"/>
    </location>
</feature>
<accession>A0A7C2AT63</accession>
<protein>
    <recommendedName>
        <fullName evidence="3">Cell division protein FtsL</fullName>
    </recommendedName>
</protein>